<dbReference type="InterPro" id="IPR003675">
    <property type="entry name" value="Rce1/LyrA-like_dom"/>
</dbReference>
<reference evidence="3" key="1">
    <citation type="journal article" date="2014" name="Int. J. Syst. Evol. Microbiol.">
        <title>Complete genome sequence of Corynebacterium casei LMG S-19264T (=DSM 44701T), isolated from a smear-ripened cheese.</title>
        <authorList>
            <consortium name="US DOE Joint Genome Institute (JGI-PGF)"/>
            <person name="Walter F."/>
            <person name="Albersmeier A."/>
            <person name="Kalinowski J."/>
            <person name="Ruckert C."/>
        </authorList>
    </citation>
    <scope>NUCLEOTIDE SEQUENCE</scope>
    <source>
        <strain evidence="3">JCM 19596</strain>
    </source>
</reference>
<feature type="domain" description="CAAX prenyl protease 2/Lysostaphin resistance protein A-like" evidence="2">
    <location>
        <begin position="267"/>
        <end position="364"/>
    </location>
</feature>
<organism evidence="3 4">
    <name type="scientific">Halocalculus aciditolerans</name>
    <dbReference type="NCBI Taxonomy" id="1383812"/>
    <lineage>
        <taxon>Archaea</taxon>
        <taxon>Methanobacteriati</taxon>
        <taxon>Methanobacteriota</taxon>
        <taxon>Stenosarchaea group</taxon>
        <taxon>Halobacteria</taxon>
        <taxon>Halobacteriales</taxon>
        <taxon>Halobacteriaceae</taxon>
        <taxon>Halocalculus</taxon>
    </lineage>
</organism>
<dbReference type="RefSeq" id="WP_188975051.1">
    <property type="nucleotide sequence ID" value="NZ_BMPG01000001.1"/>
</dbReference>
<reference evidence="3" key="2">
    <citation type="submission" date="2020-09" db="EMBL/GenBank/DDBJ databases">
        <authorList>
            <person name="Sun Q."/>
            <person name="Ohkuma M."/>
        </authorList>
    </citation>
    <scope>NUCLEOTIDE SEQUENCE</scope>
    <source>
        <strain evidence="3">JCM 19596</strain>
    </source>
</reference>
<protein>
    <submittedName>
        <fullName evidence="3">CPBP family intramembrane metalloprotease domain-containing protein</fullName>
    </submittedName>
</protein>
<dbReference type="GO" id="GO:0004175">
    <property type="term" value="F:endopeptidase activity"/>
    <property type="evidence" value="ECO:0007669"/>
    <property type="project" value="UniProtKB-ARBA"/>
</dbReference>
<keyword evidence="1" id="KW-0472">Membrane</keyword>
<evidence type="ECO:0000256" key="1">
    <source>
        <dbReference type="SAM" id="Phobius"/>
    </source>
</evidence>
<feature type="transmembrane region" description="Helical" evidence="1">
    <location>
        <begin position="181"/>
        <end position="207"/>
    </location>
</feature>
<dbReference type="PANTHER" id="PTHR36435:SF1">
    <property type="entry name" value="CAAX AMINO TERMINAL PROTEASE FAMILY PROTEIN"/>
    <property type="match status" value="1"/>
</dbReference>
<dbReference type="InterPro" id="IPR052710">
    <property type="entry name" value="CAAX_protease"/>
</dbReference>
<dbReference type="Pfam" id="PF02517">
    <property type="entry name" value="Rce1-like"/>
    <property type="match status" value="1"/>
</dbReference>
<proteinExistence type="predicted"/>
<keyword evidence="3" id="KW-0645">Protease</keyword>
<feature type="transmembrane region" description="Helical" evidence="1">
    <location>
        <begin position="326"/>
        <end position="344"/>
    </location>
</feature>
<feature type="transmembrane region" description="Helical" evidence="1">
    <location>
        <begin position="145"/>
        <end position="169"/>
    </location>
</feature>
<keyword evidence="1" id="KW-1133">Transmembrane helix</keyword>
<feature type="transmembrane region" description="Helical" evidence="1">
    <location>
        <begin position="21"/>
        <end position="41"/>
    </location>
</feature>
<dbReference type="GO" id="GO:0008237">
    <property type="term" value="F:metallopeptidase activity"/>
    <property type="evidence" value="ECO:0007669"/>
    <property type="project" value="UniProtKB-KW"/>
</dbReference>
<comment type="caution">
    <text evidence="3">The sequence shown here is derived from an EMBL/GenBank/DDBJ whole genome shotgun (WGS) entry which is preliminary data.</text>
</comment>
<accession>A0A830FEQ7</accession>
<keyword evidence="1" id="KW-0812">Transmembrane</keyword>
<keyword evidence="3" id="KW-0482">Metalloprotease</keyword>
<feature type="transmembrane region" description="Helical" evidence="1">
    <location>
        <begin position="114"/>
        <end position="133"/>
    </location>
</feature>
<dbReference type="EMBL" id="BMPG01000001">
    <property type="protein sequence ID" value="GGL47823.1"/>
    <property type="molecule type" value="Genomic_DNA"/>
</dbReference>
<gene>
    <name evidence="3" type="ORF">GCM10009039_02570</name>
</gene>
<dbReference type="Proteomes" id="UP000607197">
    <property type="component" value="Unassembled WGS sequence"/>
</dbReference>
<dbReference type="GO" id="GO:0080120">
    <property type="term" value="P:CAAX-box protein maturation"/>
    <property type="evidence" value="ECO:0007669"/>
    <property type="project" value="UniProtKB-ARBA"/>
</dbReference>
<feature type="transmembrane region" description="Helical" evidence="1">
    <location>
        <begin position="47"/>
        <end position="66"/>
    </location>
</feature>
<evidence type="ECO:0000259" key="2">
    <source>
        <dbReference type="Pfam" id="PF02517"/>
    </source>
</evidence>
<evidence type="ECO:0000313" key="3">
    <source>
        <dbReference type="EMBL" id="GGL47823.1"/>
    </source>
</evidence>
<sequence>MTADESAREPAGEEASAGDRFAASAAFVAAGLGVALSATAWTPGLGAFDVGNAPGLVASVVALLAFAGRRYGSHDTRLSVVGGAGMAALALSALGGVLVPALGPGTEPAWVGPALPVGFVVGLAGVGLAVLDARGVPQAGVLRRGGLASAMLGVALVGLFVGSLAAAVARSLATAAGAGEATAYAVASAVSPLGFVVVAVGAVLVIGEDIRYFDVRAPTRREWLWTAGTFAGMVAVLLTLSTIEGWLGLSQASHDTLEFARGNPAVLLVLVPVSVLFIGPGEELLNRNVVQKHLYEAFSRPAAIVVASVFFASMHVFSYWTAGPAAVAVALVNLLAISLVLAYAYERTENVVVVALAHGGYNAVQFLYAYYTLTG</sequence>
<dbReference type="AlphaFoldDB" id="A0A830FEQ7"/>
<name>A0A830FEQ7_9EURY</name>
<feature type="transmembrane region" description="Helical" evidence="1">
    <location>
        <begin position="263"/>
        <end position="281"/>
    </location>
</feature>
<keyword evidence="4" id="KW-1185">Reference proteome</keyword>
<feature type="transmembrane region" description="Helical" evidence="1">
    <location>
        <begin position="302"/>
        <end position="320"/>
    </location>
</feature>
<keyword evidence="3" id="KW-0378">Hydrolase</keyword>
<feature type="transmembrane region" description="Helical" evidence="1">
    <location>
        <begin position="351"/>
        <end position="371"/>
    </location>
</feature>
<feature type="transmembrane region" description="Helical" evidence="1">
    <location>
        <begin position="78"/>
        <end position="102"/>
    </location>
</feature>
<dbReference type="PANTHER" id="PTHR36435">
    <property type="entry name" value="SLR1288 PROTEIN"/>
    <property type="match status" value="1"/>
</dbReference>
<dbReference type="GO" id="GO:0006508">
    <property type="term" value="P:proteolysis"/>
    <property type="evidence" value="ECO:0007669"/>
    <property type="project" value="UniProtKB-KW"/>
</dbReference>
<dbReference type="OrthoDB" id="275779at2157"/>
<feature type="transmembrane region" description="Helical" evidence="1">
    <location>
        <begin position="223"/>
        <end position="243"/>
    </location>
</feature>
<evidence type="ECO:0000313" key="4">
    <source>
        <dbReference type="Proteomes" id="UP000607197"/>
    </source>
</evidence>